<protein>
    <submittedName>
        <fullName evidence="1">Uncharacterized protein</fullName>
    </submittedName>
</protein>
<evidence type="ECO:0000313" key="2">
    <source>
        <dbReference type="Proteomes" id="UP000315010"/>
    </source>
</evidence>
<dbReference type="AlphaFoldDB" id="A0A5C5YP69"/>
<dbReference type="Proteomes" id="UP000315010">
    <property type="component" value="Unassembled WGS sequence"/>
</dbReference>
<name>A0A5C5YP69_9BACT</name>
<dbReference type="EMBL" id="SJPJ01000002">
    <property type="protein sequence ID" value="TWT76742.1"/>
    <property type="molecule type" value="Genomic_DNA"/>
</dbReference>
<reference evidence="1 2" key="1">
    <citation type="submission" date="2019-02" db="EMBL/GenBank/DDBJ databases">
        <title>Deep-cultivation of Planctomycetes and their phenomic and genomic characterization uncovers novel biology.</title>
        <authorList>
            <person name="Wiegand S."/>
            <person name="Jogler M."/>
            <person name="Boedeker C."/>
            <person name="Pinto D."/>
            <person name="Vollmers J."/>
            <person name="Rivas-Marin E."/>
            <person name="Kohn T."/>
            <person name="Peeters S.H."/>
            <person name="Heuer A."/>
            <person name="Rast P."/>
            <person name="Oberbeckmann S."/>
            <person name="Bunk B."/>
            <person name="Jeske O."/>
            <person name="Meyerdierks A."/>
            <person name="Storesund J.E."/>
            <person name="Kallscheuer N."/>
            <person name="Luecker S."/>
            <person name="Lage O.M."/>
            <person name="Pohl T."/>
            <person name="Merkel B.J."/>
            <person name="Hornburger P."/>
            <person name="Mueller R.-W."/>
            <person name="Bruemmer F."/>
            <person name="Labrenz M."/>
            <person name="Spormann A.M."/>
            <person name="Op Den Camp H."/>
            <person name="Overmann J."/>
            <person name="Amann R."/>
            <person name="Jetten M.S.M."/>
            <person name="Mascher T."/>
            <person name="Medema M.H."/>
            <person name="Devos D.P."/>
            <person name="Kaster A.-K."/>
            <person name="Ovreas L."/>
            <person name="Rohde M."/>
            <person name="Galperin M.Y."/>
            <person name="Jogler C."/>
        </authorList>
    </citation>
    <scope>NUCLEOTIDE SEQUENCE [LARGE SCALE GENOMIC DNA]</scope>
    <source>
        <strain evidence="1 2">CA13</strain>
    </source>
</reference>
<keyword evidence="2" id="KW-1185">Reference proteome</keyword>
<proteinExistence type="predicted"/>
<accession>A0A5C5YP69</accession>
<gene>
    <name evidence="1" type="ORF">CA13_72400</name>
</gene>
<sequence>MPGVDMDGQVFTLEMRPKTFFVFGALGTGVYADSFNTKPFPVEMVRLLLTRNDPLQNKRIEHVLGSIGLTEQRTSSLAI</sequence>
<evidence type="ECO:0000313" key="1">
    <source>
        <dbReference type="EMBL" id="TWT76742.1"/>
    </source>
</evidence>
<organism evidence="1 2">
    <name type="scientific">Novipirellula herctigrandis</name>
    <dbReference type="NCBI Taxonomy" id="2527986"/>
    <lineage>
        <taxon>Bacteria</taxon>
        <taxon>Pseudomonadati</taxon>
        <taxon>Planctomycetota</taxon>
        <taxon>Planctomycetia</taxon>
        <taxon>Pirellulales</taxon>
        <taxon>Pirellulaceae</taxon>
        <taxon>Novipirellula</taxon>
    </lineage>
</organism>
<comment type="caution">
    <text evidence="1">The sequence shown here is derived from an EMBL/GenBank/DDBJ whole genome shotgun (WGS) entry which is preliminary data.</text>
</comment>